<evidence type="ECO:0000256" key="1">
    <source>
        <dbReference type="SAM" id="MobiDB-lite"/>
    </source>
</evidence>
<comment type="caution">
    <text evidence="2">The sequence shown here is derived from an EMBL/GenBank/DDBJ whole genome shotgun (WGS) entry which is preliminary data.</text>
</comment>
<reference evidence="2 3" key="1">
    <citation type="submission" date="2024-10" db="EMBL/GenBank/DDBJ databases">
        <authorList>
            <person name="Kim D."/>
        </authorList>
    </citation>
    <scope>NUCLEOTIDE SEQUENCE [LARGE SCALE GENOMIC DNA]</scope>
    <source>
        <strain evidence="2">Taebaek</strain>
    </source>
</reference>
<sequence>MDDDESVEKGPQDSSEKTKVGEMEVDGDAKALGSECGTQMDPNPMANSDQVKIENEEVDKGENEQSSKKKSRNSDEEENFSGGSTPKLKRLQLPNDYQQLQIVALISATTVQIDRPPDLAIGQFGLFILPAKHDKASDQKIISHRPILGTGIIETLPKFQFPFSATTGIHLAEKCIAAALSSCFLKNRTKLEEFAIETTLHILDNNGRVVLSNFLTTKVSLLIWLNFGRKMAQFKRAGNHDSDGDFERICECHQVVLSRCESAIAMVNRMTLFCSNSFSSISSEQNGTRQIWRTLLSSSDEQSLPAQIEETRLCAIRH</sequence>
<name>A0ABD2I7C8_HETSC</name>
<proteinExistence type="predicted"/>
<feature type="compositionally biased region" description="Basic and acidic residues" evidence="1">
    <location>
        <begin position="7"/>
        <end position="22"/>
    </location>
</feature>
<accession>A0ABD2I7C8</accession>
<organism evidence="2 3">
    <name type="scientific">Heterodera schachtii</name>
    <name type="common">Sugarbeet cyst nematode worm</name>
    <name type="synonym">Tylenchus schachtii</name>
    <dbReference type="NCBI Taxonomy" id="97005"/>
    <lineage>
        <taxon>Eukaryota</taxon>
        <taxon>Metazoa</taxon>
        <taxon>Ecdysozoa</taxon>
        <taxon>Nematoda</taxon>
        <taxon>Chromadorea</taxon>
        <taxon>Rhabditida</taxon>
        <taxon>Tylenchina</taxon>
        <taxon>Tylenchomorpha</taxon>
        <taxon>Tylenchoidea</taxon>
        <taxon>Heteroderidae</taxon>
        <taxon>Heteroderinae</taxon>
        <taxon>Heterodera</taxon>
    </lineage>
</organism>
<evidence type="ECO:0000313" key="2">
    <source>
        <dbReference type="EMBL" id="KAL3076132.1"/>
    </source>
</evidence>
<protein>
    <submittedName>
        <fullName evidence="2">Uncharacterized protein</fullName>
    </submittedName>
</protein>
<keyword evidence="3" id="KW-1185">Reference proteome</keyword>
<feature type="compositionally biased region" description="Polar residues" evidence="1">
    <location>
        <begin position="36"/>
        <end position="50"/>
    </location>
</feature>
<feature type="region of interest" description="Disordered" evidence="1">
    <location>
        <begin position="1"/>
        <end position="91"/>
    </location>
</feature>
<dbReference type="Proteomes" id="UP001620645">
    <property type="component" value="Unassembled WGS sequence"/>
</dbReference>
<gene>
    <name evidence="2" type="ORF">niasHS_013679</name>
</gene>
<feature type="compositionally biased region" description="Basic and acidic residues" evidence="1">
    <location>
        <begin position="51"/>
        <end position="67"/>
    </location>
</feature>
<dbReference type="AlphaFoldDB" id="A0ABD2I7C8"/>
<evidence type="ECO:0000313" key="3">
    <source>
        <dbReference type="Proteomes" id="UP001620645"/>
    </source>
</evidence>
<dbReference type="EMBL" id="JBICCN010000339">
    <property type="protein sequence ID" value="KAL3076132.1"/>
    <property type="molecule type" value="Genomic_DNA"/>
</dbReference>